<dbReference type="EMBL" id="PZJX01000045">
    <property type="protein sequence ID" value="PTE07807.1"/>
    <property type="molecule type" value="Genomic_DNA"/>
</dbReference>
<evidence type="ECO:0000313" key="2">
    <source>
        <dbReference type="EMBL" id="PTE07807.1"/>
    </source>
</evidence>
<dbReference type="Proteomes" id="UP000240259">
    <property type="component" value="Unassembled WGS sequence"/>
</dbReference>
<gene>
    <name evidence="2" type="ORF">C9427_24415</name>
</gene>
<comment type="caution">
    <text evidence="2">The sequence shown here is derived from an EMBL/GenBank/DDBJ whole genome shotgun (WGS) entry which is preliminary data.</text>
</comment>
<accession>A0A2T4IQ88</accession>
<evidence type="ECO:0000313" key="3">
    <source>
        <dbReference type="Proteomes" id="UP000240259"/>
    </source>
</evidence>
<organism evidence="2 3">
    <name type="scientific">Mesorhizobium helmanticense</name>
    <dbReference type="NCBI Taxonomy" id="1776423"/>
    <lineage>
        <taxon>Bacteria</taxon>
        <taxon>Pseudomonadati</taxon>
        <taxon>Pseudomonadota</taxon>
        <taxon>Alphaproteobacteria</taxon>
        <taxon>Hyphomicrobiales</taxon>
        <taxon>Phyllobacteriaceae</taxon>
        <taxon>Mesorhizobium</taxon>
    </lineage>
</organism>
<keyword evidence="3" id="KW-1185">Reference proteome</keyword>
<sequence>MSRKSVQRFCGNDMHKNKNPKRVAWGRSNATRFRLGSFVLLPAEFIRAAFARFSAMPDPSRPKHGRGWHM</sequence>
<proteinExistence type="predicted"/>
<dbReference type="OrthoDB" id="8101276at2"/>
<evidence type="ECO:0000256" key="1">
    <source>
        <dbReference type="SAM" id="MobiDB-lite"/>
    </source>
</evidence>
<protein>
    <submittedName>
        <fullName evidence="2">Uncharacterized protein</fullName>
    </submittedName>
</protein>
<name>A0A2T4IQ88_9HYPH</name>
<dbReference type="AlphaFoldDB" id="A0A2T4IQ88"/>
<feature type="region of interest" description="Disordered" evidence="1">
    <location>
        <begin position="1"/>
        <end position="21"/>
    </location>
</feature>
<reference evidence="2 3" key="1">
    <citation type="submission" date="2018-03" db="EMBL/GenBank/DDBJ databases">
        <title>Genome sequence of the symbiotic type strain Mesorhizobium helmanticense CSLC115NT isolated from Lotus corniculatus nodules.</title>
        <authorList>
            <person name="Sannazzaro A.I."/>
            <person name="Torres Tejerizo G.A."/>
            <person name="Dip D."/>
            <person name="Caballero M."/>
            <person name="Pistorio M."/>
            <person name="Estrella M.J."/>
        </authorList>
    </citation>
    <scope>NUCLEOTIDE SEQUENCE [LARGE SCALE GENOMIC DNA]</scope>
    <source>
        <strain evidence="2 3">CSLC115N</strain>
    </source>
</reference>